<organism evidence="1 2">
    <name type="scientific">Paractinoplanes deccanensis</name>
    <dbReference type="NCBI Taxonomy" id="113561"/>
    <lineage>
        <taxon>Bacteria</taxon>
        <taxon>Bacillati</taxon>
        <taxon>Actinomycetota</taxon>
        <taxon>Actinomycetes</taxon>
        <taxon>Micromonosporales</taxon>
        <taxon>Micromonosporaceae</taxon>
        <taxon>Paractinoplanes</taxon>
    </lineage>
</organism>
<keyword evidence="2" id="KW-1185">Reference proteome</keyword>
<comment type="caution">
    <text evidence="1">The sequence shown here is derived from an EMBL/GenBank/DDBJ whole genome shotgun (WGS) entry which is preliminary data.</text>
</comment>
<sequence>MAIAHIAVLTAALIMLISVPYAVATAIRHDEARRRRSAAQDSDESRALHRLDRHIERHDPVAALARLGPAPIEQLAFDLRRLNKEQRGGLSLSSKSWTAAVQRAYDERLCMACQCLGVRENLRPLAGMDRDLERMRVEIELEAAGLELR</sequence>
<name>A0ABQ3YD24_9ACTN</name>
<reference evidence="1 2" key="1">
    <citation type="submission" date="2021-01" db="EMBL/GenBank/DDBJ databases">
        <title>Whole genome shotgun sequence of Actinoplanes deccanensis NBRC 13994.</title>
        <authorList>
            <person name="Komaki H."/>
            <person name="Tamura T."/>
        </authorList>
    </citation>
    <scope>NUCLEOTIDE SEQUENCE [LARGE SCALE GENOMIC DNA]</scope>
    <source>
        <strain evidence="1 2">NBRC 13994</strain>
    </source>
</reference>
<dbReference type="Proteomes" id="UP000609879">
    <property type="component" value="Unassembled WGS sequence"/>
</dbReference>
<dbReference type="RefSeq" id="WP_203772269.1">
    <property type="nucleotide sequence ID" value="NZ_BAAABO010000063.1"/>
</dbReference>
<gene>
    <name evidence="1" type="ORF">Ade02nite_65200</name>
</gene>
<evidence type="ECO:0000313" key="1">
    <source>
        <dbReference type="EMBL" id="GID77879.1"/>
    </source>
</evidence>
<evidence type="ECO:0000313" key="2">
    <source>
        <dbReference type="Proteomes" id="UP000609879"/>
    </source>
</evidence>
<protein>
    <submittedName>
        <fullName evidence="1">Uncharacterized protein</fullName>
    </submittedName>
</protein>
<accession>A0ABQ3YD24</accession>
<proteinExistence type="predicted"/>
<dbReference type="EMBL" id="BOMI01000131">
    <property type="protein sequence ID" value="GID77879.1"/>
    <property type="molecule type" value="Genomic_DNA"/>
</dbReference>